<dbReference type="AlphaFoldDB" id="X1NKD3"/>
<organism evidence="2">
    <name type="scientific">marine sediment metagenome</name>
    <dbReference type="NCBI Taxonomy" id="412755"/>
    <lineage>
        <taxon>unclassified sequences</taxon>
        <taxon>metagenomes</taxon>
        <taxon>ecological metagenomes</taxon>
    </lineage>
</organism>
<accession>X1NKD3</accession>
<dbReference type="SUPFAM" id="SSF54862">
    <property type="entry name" value="4Fe-4S ferredoxins"/>
    <property type="match status" value="1"/>
</dbReference>
<feature type="non-terminal residue" evidence="2">
    <location>
        <position position="93"/>
    </location>
</feature>
<dbReference type="PROSITE" id="PS51379">
    <property type="entry name" value="4FE4S_FER_2"/>
    <property type="match status" value="1"/>
</dbReference>
<protein>
    <recommendedName>
        <fullName evidence="1">4Fe-4S ferredoxin-type domain-containing protein</fullName>
    </recommendedName>
</protein>
<reference evidence="2" key="1">
    <citation type="journal article" date="2014" name="Front. Microbiol.">
        <title>High frequency of phylogenetically diverse reductive dehalogenase-homologous genes in deep subseafloor sedimentary metagenomes.</title>
        <authorList>
            <person name="Kawai M."/>
            <person name="Futagami T."/>
            <person name="Toyoda A."/>
            <person name="Takaki Y."/>
            <person name="Nishi S."/>
            <person name="Hori S."/>
            <person name="Arai W."/>
            <person name="Tsubouchi T."/>
            <person name="Morono Y."/>
            <person name="Uchiyama I."/>
            <person name="Ito T."/>
            <person name="Fujiyama A."/>
            <person name="Inagaki F."/>
            <person name="Takami H."/>
        </authorList>
    </citation>
    <scope>NUCLEOTIDE SEQUENCE</scope>
    <source>
        <strain evidence="2">Expedition CK06-06</strain>
    </source>
</reference>
<dbReference type="Gene3D" id="3.30.70.20">
    <property type="match status" value="2"/>
</dbReference>
<sequence length="93" mass="10153">MLCTGCGTCAIACPFGTIYTDLIPYPSSVCDLSKGRLKEGEKPLCVTTCKDASIDYREVDVEKEGDLVEVFEDIVVKVAGGQLWEPFLKGTRE</sequence>
<dbReference type="EMBL" id="BARV01025405">
    <property type="protein sequence ID" value="GAI44048.1"/>
    <property type="molecule type" value="Genomic_DNA"/>
</dbReference>
<dbReference type="InterPro" id="IPR017896">
    <property type="entry name" value="4Fe4S_Fe-S-bd"/>
</dbReference>
<feature type="domain" description="4Fe-4S ferredoxin-type" evidence="1">
    <location>
        <begin position="1"/>
        <end position="23"/>
    </location>
</feature>
<evidence type="ECO:0000313" key="2">
    <source>
        <dbReference type="EMBL" id="GAI44048.1"/>
    </source>
</evidence>
<evidence type="ECO:0000259" key="1">
    <source>
        <dbReference type="PROSITE" id="PS51379"/>
    </source>
</evidence>
<dbReference type="PROSITE" id="PS00198">
    <property type="entry name" value="4FE4S_FER_1"/>
    <property type="match status" value="1"/>
</dbReference>
<proteinExistence type="predicted"/>
<dbReference type="InterPro" id="IPR017900">
    <property type="entry name" value="4Fe4S_Fe_S_CS"/>
</dbReference>
<gene>
    <name evidence="2" type="ORF">S06H3_41262</name>
</gene>
<name>X1NKD3_9ZZZZ</name>
<comment type="caution">
    <text evidence="2">The sequence shown here is derived from an EMBL/GenBank/DDBJ whole genome shotgun (WGS) entry which is preliminary data.</text>
</comment>
<dbReference type="Pfam" id="PF00037">
    <property type="entry name" value="Fer4"/>
    <property type="match status" value="1"/>
</dbReference>